<accession>A0A4V5PW84</accession>
<keyword evidence="3" id="KW-0472">Membrane</keyword>
<sequence>MLMQSVRAAEAVPRRSALQSSSFQLLLLLVAGVLVPAALMLLSEGTRILDEVQWRVSTTGSTVAILFGAFLVRKVTAYPGVGAFGMLIPSFGSAYALVIATMFATRVPYSGWFLGLSIAATMTAAFLLFLLRNRLERPRFYVVVAGQTQLLFDVPGVEWVALDRPVLPDDRHAAFVADLRHDHDDAWERMLAEAAIEGRPVYHTKQLWESLTGRVSIEHMSENSLGSLLPNLAYRRVKRLTDIVGALVLLPVLALPMAVLGLAIRLDSAGPALFRQERMGFRGQSFTMVKFRTMRVRDAITCDNAARDDAITLHDDDRVTRLGRFLRASRLDELPQILNVLAGDMSFIGPRPEAVPLSRWYEVEIPFYRYRHIVRPGITGWAQVKQGHVHALDDVDCKLSYDFFYVKNFSLWLDILIALRTIPTMLSGFGAR</sequence>
<name>A0A4V5PW84_9SPHN</name>
<dbReference type="EMBL" id="SWKR01000002">
    <property type="protein sequence ID" value="TKD50008.1"/>
    <property type="molecule type" value="Genomic_DNA"/>
</dbReference>
<feature type="transmembrane region" description="Helical" evidence="3">
    <location>
        <begin position="54"/>
        <end position="72"/>
    </location>
</feature>
<dbReference type="PANTHER" id="PTHR30576">
    <property type="entry name" value="COLANIC BIOSYNTHESIS UDP-GLUCOSE LIPID CARRIER TRANSFERASE"/>
    <property type="match status" value="1"/>
</dbReference>
<dbReference type="Proteomes" id="UP000309138">
    <property type="component" value="Unassembled WGS sequence"/>
</dbReference>
<evidence type="ECO:0000313" key="5">
    <source>
        <dbReference type="EMBL" id="TKD50008.1"/>
    </source>
</evidence>
<comment type="caution">
    <text evidence="5">The sequence shown here is derived from an EMBL/GenBank/DDBJ whole genome shotgun (WGS) entry which is preliminary data.</text>
</comment>
<keyword evidence="2" id="KW-0270">Exopolysaccharide synthesis</keyword>
<feature type="transmembrane region" description="Helical" evidence="3">
    <location>
        <begin position="84"/>
        <end position="105"/>
    </location>
</feature>
<keyword evidence="3" id="KW-0812">Transmembrane</keyword>
<dbReference type="AlphaFoldDB" id="A0A4V5PW84"/>
<dbReference type="Pfam" id="PF02397">
    <property type="entry name" value="Bac_transf"/>
    <property type="match status" value="1"/>
</dbReference>
<dbReference type="OrthoDB" id="9808602at2"/>
<reference evidence="5 6" key="1">
    <citation type="submission" date="2019-04" db="EMBL/GenBank/DDBJ databases">
        <authorList>
            <person name="Yang Y."/>
            <person name="Wei D."/>
        </authorList>
    </citation>
    <scope>NUCLEOTIDE SEQUENCE [LARGE SCALE GENOMIC DNA]</scope>
    <source>
        <strain evidence="5 6">L-1-4w-11</strain>
    </source>
</reference>
<feature type="transmembrane region" description="Helical" evidence="3">
    <location>
        <begin position="111"/>
        <end position="131"/>
    </location>
</feature>
<dbReference type="InterPro" id="IPR003362">
    <property type="entry name" value="Bact_transf"/>
</dbReference>
<evidence type="ECO:0000256" key="1">
    <source>
        <dbReference type="ARBA" id="ARBA00006464"/>
    </source>
</evidence>
<organism evidence="5 6">
    <name type="scientific">Sphingomonas baiyangensis</name>
    <dbReference type="NCBI Taxonomy" id="2572576"/>
    <lineage>
        <taxon>Bacteria</taxon>
        <taxon>Pseudomonadati</taxon>
        <taxon>Pseudomonadota</taxon>
        <taxon>Alphaproteobacteria</taxon>
        <taxon>Sphingomonadales</taxon>
        <taxon>Sphingomonadaceae</taxon>
        <taxon>Sphingomonas</taxon>
    </lineage>
</organism>
<evidence type="ECO:0000313" key="6">
    <source>
        <dbReference type="Proteomes" id="UP000309138"/>
    </source>
</evidence>
<dbReference type="GO" id="GO:0016780">
    <property type="term" value="F:phosphotransferase activity, for other substituted phosphate groups"/>
    <property type="evidence" value="ECO:0007669"/>
    <property type="project" value="TreeGrafter"/>
</dbReference>
<evidence type="ECO:0000256" key="3">
    <source>
        <dbReference type="SAM" id="Phobius"/>
    </source>
</evidence>
<keyword evidence="6" id="KW-1185">Reference proteome</keyword>
<dbReference type="RefSeq" id="WP_136941950.1">
    <property type="nucleotide sequence ID" value="NZ_SWKR01000002.1"/>
</dbReference>
<proteinExistence type="inferred from homology"/>
<evidence type="ECO:0000256" key="2">
    <source>
        <dbReference type="ARBA" id="ARBA00023169"/>
    </source>
</evidence>
<feature type="transmembrane region" description="Helical" evidence="3">
    <location>
        <begin position="243"/>
        <end position="264"/>
    </location>
</feature>
<dbReference type="PANTHER" id="PTHR30576:SF0">
    <property type="entry name" value="UNDECAPRENYL-PHOSPHATE N-ACETYLGALACTOSAMINYL 1-PHOSPHATE TRANSFERASE-RELATED"/>
    <property type="match status" value="1"/>
</dbReference>
<dbReference type="GO" id="GO:0000271">
    <property type="term" value="P:polysaccharide biosynthetic process"/>
    <property type="evidence" value="ECO:0007669"/>
    <property type="project" value="UniProtKB-KW"/>
</dbReference>
<evidence type="ECO:0000259" key="4">
    <source>
        <dbReference type="Pfam" id="PF02397"/>
    </source>
</evidence>
<feature type="transmembrane region" description="Helical" evidence="3">
    <location>
        <begin position="21"/>
        <end position="42"/>
    </location>
</feature>
<comment type="similarity">
    <text evidence="1">Belongs to the bacterial sugar transferase family.</text>
</comment>
<keyword evidence="3" id="KW-1133">Transmembrane helix</keyword>
<feature type="domain" description="Bacterial sugar transferase" evidence="4">
    <location>
        <begin position="238"/>
        <end position="426"/>
    </location>
</feature>
<gene>
    <name evidence="5" type="ORF">FBR43_03975</name>
</gene>
<protein>
    <submittedName>
        <fullName evidence="5">Sugar transferase</fullName>
    </submittedName>
</protein>
<keyword evidence="5" id="KW-0808">Transferase</keyword>